<accession>A0AAJ7TMP7</accession>
<evidence type="ECO:0000313" key="4">
    <source>
        <dbReference type="RefSeq" id="XP_032820813.1"/>
    </source>
</evidence>
<feature type="compositionally biased region" description="Low complexity" evidence="1">
    <location>
        <begin position="42"/>
        <end position="63"/>
    </location>
</feature>
<organism evidence="3 4">
    <name type="scientific">Petromyzon marinus</name>
    <name type="common">Sea lamprey</name>
    <dbReference type="NCBI Taxonomy" id="7757"/>
    <lineage>
        <taxon>Eukaryota</taxon>
        <taxon>Metazoa</taxon>
        <taxon>Chordata</taxon>
        <taxon>Craniata</taxon>
        <taxon>Vertebrata</taxon>
        <taxon>Cyclostomata</taxon>
        <taxon>Hyperoartia</taxon>
        <taxon>Petromyzontiformes</taxon>
        <taxon>Petromyzontidae</taxon>
        <taxon>Petromyzon</taxon>
    </lineage>
</organism>
<evidence type="ECO:0000256" key="2">
    <source>
        <dbReference type="SAM" id="SignalP"/>
    </source>
</evidence>
<gene>
    <name evidence="4" type="primary">C33H1orf56</name>
</gene>
<proteinExistence type="predicted"/>
<protein>
    <submittedName>
        <fullName evidence="4">Protein MENT</fullName>
    </submittedName>
</protein>
<dbReference type="KEGG" id="pmrn:116948341"/>
<dbReference type="AlphaFoldDB" id="A0AAJ7TMP7"/>
<reference evidence="4" key="1">
    <citation type="submission" date="2025-08" db="UniProtKB">
        <authorList>
            <consortium name="RefSeq"/>
        </authorList>
    </citation>
    <scope>IDENTIFICATION</scope>
    <source>
        <tissue evidence="4">Sperm</tissue>
    </source>
</reference>
<feature type="signal peptide" evidence="2">
    <location>
        <begin position="1"/>
        <end position="40"/>
    </location>
</feature>
<keyword evidence="2" id="KW-0732">Signal</keyword>
<feature type="region of interest" description="Disordered" evidence="1">
    <location>
        <begin position="42"/>
        <end position="64"/>
    </location>
</feature>
<name>A0AAJ7TMP7_PETMA</name>
<feature type="chain" id="PRO_5042483055" evidence="2">
    <location>
        <begin position="41"/>
        <end position="182"/>
    </location>
</feature>
<keyword evidence="3" id="KW-1185">Reference proteome</keyword>
<dbReference type="CTD" id="116948341"/>
<evidence type="ECO:0000256" key="1">
    <source>
        <dbReference type="SAM" id="MobiDB-lite"/>
    </source>
</evidence>
<dbReference type="RefSeq" id="XP_032820813.1">
    <property type="nucleotide sequence ID" value="XM_032964922.1"/>
</dbReference>
<evidence type="ECO:0000313" key="3">
    <source>
        <dbReference type="Proteomes" id="UP001318040"/>
    </source>
</evidence>
<dbReference type="Proteomes" id="UP001318040">
    <property type="component" value="Chromosome 33"/>
</dbReference>
<sequence>MHRPKQTLTSSTMLRWCCCCCCSLLPLLLLTTKTITTAAATTTTTTDSTSTASSDDESSSLQSGPWGPWNCNCAAGSMSRARLVAVAPGSERPSEDVLGLAGYQRVPCNAHECRCSNGEGDCAAMRECKLGTAWKCARDEVKTAGAARGGAGGAAAGAGRNAVAGFFGKVAGFFHRPKGKQG</sequence>